<accession>A0ABP7G6J0</accession>
<dbReference type="PANTHER" id="PTHR33336">
    <property type="entry name" value="QUINOL MONOOXYGENASE YGIN-RELATED"/>
    <property type="match status" value="1"/>
</dbReference>
<dbReference type="Gene3D" id="3.30.70.100">
    <property type="match status" value="1"/>
</dbReference>
<dbReference type="InterPro" id="IPR007138">
    <property type="entry name" value="ABM_dom"/>
</dbReference>
<dbReference type="PANTHER" id="PTHR33336:SF1">
    <property type="entry name" value="(4S)-4-HYDROXY-5-PHOSPHONOOXYPENTANE-2,3-DIONE ISOMERASE"/>
    <property type="match status" value="1"/>
</dbReference>
<dbReference type="Pfam" id="PF03992">
    <property type="entry name" value="ABM"/>
    <property type="match status" value="1"/>
</dbReference>
<comment type="caution">
    <text evidence="2">The sequence shown here is derived from an EMBL/GenBank/DDBJ whole genome shotgun (WGS) entry which is preliminary data.</text>
</comment>
<dbReference type="InterPro" id="IPR050744">
    <property type="entry name" value="AI-2_Isomerase_LsrG"/>
</dbReference>
<organism evidence="2 3">
    <name type="scientific">Microbacterium kribbense</name>
    <dbReference type="NCBI Taxonomy" id="433645"/>
    <lineage>
        <taxon>Bacteria</taxon>
        <taxon>Bacillati</taxon>
        <taxon>Actinomycetota</taxon>
        <taxon>Actinomycetes</taxon>
        <taxon>Micrococcales</taxon>
        <taxon>Microbacteriaceae</taxon>
        <taxon>Microbacterium</taxon>
    </lineage>
</organism>
<dbReference type="InterPro" id="IPR011008">
    <property type="entry name" value="Dimeric_a/b-barrel"/>
</dbReference>
<proteinExistence type="predicted"/>
<sequence>MRQVFVVIVRIRARADRLDEFVAGLERNARATRTEPGCLRFDIVRERDAASSFILYEQYASADAFFTDHRQAAHYPAWQELCERCVVADGRHNTYGVTEVTDA</sequence>
<evidence type="ECO:0000313" key="2">
    <source>
        <dbReference type="EMBL" id="GAA3757679.1"/>
    </source>
</evidence>
<dbReference type="PROSITE" id="PS51725">
    <property type="entry name" value="ABM"/>
    <property type="match status" value="1"/>
</dbReference>
<dbReference type="SUPFAM" id="SSF54909">
    <property type="entry name" value="Dimeric alpha+beta barrel"/>
    <property type="match status" value="1"/>
</dbReference>
<protein>
    <recommendedName>
        <fullName evidence="1">ABM domain-containing protein</fullName>
    </recommendedName>
</protein>
<evidence type="ECO:0000313" key="3">
    <source>
        <dbReference type="Proteomes" id="UP001500540"/>
    </source>
</evidence>
<dbReference type="RefSeq" id="WP_344780797.1">
    <property type="nucleotide sequence ID" value="NZ_BAABAF010000002.1"/>
</dbReference>
<keyword evidence="3" id="KW-1185">Reference proteome</keyword>
<dbReference type="Proteomes" id="UP001500540">
    <property type="component" value="Unassembled WGS sequence"/>
</dbReference>
<reference evidence="3" key="1">
    <citation type="journal article" date="2019" name="Int. J. Syst. Evol. Microbiol.">
        <title>The Global Catalogue of Microorganisms (GCM) 10K type strain sequencing project: providing services to taxonomists for standard genome sequencing and annotation.</title>
        <authorList>
            <consortium name="The Broad Institute Genomics Platform"/>
            <consortium name="The Broad Institute Genome Sequencing Center for Infectious Disease"/>
            <person name="Wu L."/>
            <person name="Ma J."/>
        </authorList>
    </citation>
    <scope>NUCLEOTIDE SEQUENCE [LARGE SCALE GENOMIC DNA]</scope>
    <source>
        <strain evidence="3">JCM 16950</strain>
    </source>
</reference>
<feature type="domain" description="ABM" evidence="1">
    <location>
        <begin position="5"/>
        <end position="95"/>
    </location>
</feature>
<evidence type="ECO:0000259" key="1">
    <source>
        <dbReference type="PROSITE" id="PS51725"/>
    </source>
</evidence>
<gene>
    <name evidence="2" type="ORF">GCM10022240_08050</name>
</gene>
<name>A0ABP7G6J0_9MICO</name>
<dbReference type="EMBL" id="BAABAF010000002">
    <property type="protein sequence ID" value="GAA3757679.1"/>
    <property type="molecule type" value="Genomic_DNA"/>
</dbReference>